<reference evidence="2 3" key="1">
    <citation type="submission" date="2024-04" db="EMBL/GenBank/DDBJ databases">
        <authorList>
            <person name="Waldvogel A.-M."/>
            <person name="Schoenle A."/>
        </authorList>
    </citation>
    <scope>NUCLEOTIDE SEQUENCE [LARGE SCALE GENOMIC DNA]</scope>
</reference>
<accession>A0AAV2MAC2</accession>
<keyword evidence="3" id="KW-1185">Reference proteome</keyword>
<organism evidence="2 3">
    <name type="scientific">Knipowitschia caucasica</name>
    <name type="common">Caucasian dwarf goby</name>
    <name type="synonym">Pomatoschistus caucasicus</name>
    <dbReference type="NCBI Taxonomy" id="637954"/>
    <lineage>
        <taxon>Eukaryota</taxon>
        <taxon>Metazoa</taxon>
        <taxon>Chordata</taxon>
        <taxon>Craniata</taxon>
        <taxon>Vertebrata</taxon>
        <taxon>Euteleostomi</taxon>
        <taxon>Actinopterygii</taxon>
        <taxon>Neopterygii</taxon>
        <taxon>Teleostei</taxon>
        <taxon>Neoteleostei</taxon>
        <taxon>Acanthomorphata</taxon>
        <taxon>Gobiaria</taxon>
        <taxon>Gobiiformes</taxon>
        <taxon>Gobioidei</taxon>
        <taxon>Gobiidae</taxon>
        <taxon>Gobiinae</taxon>
        <taxon>Knipowitschia</taxon>
    </lineage>
</organism>
<proteinExistence type="predicted"/>
<dbReference type="Proteomes" id="UP001497482">
    <property type="component" value="Chromosome 7"/>
</dbReference>
<feature type="compositionally biased region" description="Low complexity" evidence="1">
    <location>
        <begin position="64"/>
        <end position="77"/>
    </location>
</feature>
<feature type="region of interest" description="Disordered" evidence="1">
    <location>
        <begin position="58"/>
        <end position="98"/>
    </location>
</feature>
<evidence type="ECO:0000313" key="3">
    <source>
        <dbReference type="Proteomes" id="UP001497482"/>
    </source>
</evidence>
<dbReference type="EMBL" id="OZ035829">
    <property type="protein sequence ID" value="CAL1610289.1"/>
    <property type="molecule type" value="Genomic_DNA"/>
</dbReference>
<evidence type="ECO:0000313" key="2">
    <source>
        <dbReference type="EMBL" id="CAL1610289.1"/>
    </source>
</evidence>
<sequence>MQLVLGEQEQSEAGGWVQPAAVQTPPTHSLLELEVAQLSVSNRSFIQETASCSRTLSAHRLESGRSCGGSSRSGVGSNVWKSLKGSEADNEGDGQNVQ</sequence>
<dbReference type="AlphaFoldDB" id="A0AAV2MAC2"/>
<evidence type="ECO:0000256" key="1">
    <source>
        <dbReference type="SAM" id="MobiDB-lite"/>
    </source>
</evidence>
<protein>
    <submittedName>
        <fullName evidence="2">Uncharacterized protein</fullName>
    </submittedName>
</protein>
<gene>
    <name evidence="2" type="ORF">KC01_LOCUS36937</name>
</gene>
<feature type="region of interest" description="Disordered" evidence="1">
    <location>
        <begin position="1"/>
        <end position="20"/>
    </location>
</feature>
<name>A0AAV2MAC2_KNICA</name>